<reference evidence="3 4" key="1">
    <citation type="journal article" date="2019" name="Commun. Biol.">
        <title>The bagworm genome reveals a unique fibroin gene that provides high tensile strength.</title>
        <authorList>
            <person name="Kono N."/>
            <person name="Nakamura H."/>
            <person name="Ohtoshi R."/>
            <person name="Tomita M."/>
            <person name="Numata K."/>
            <person name="Arakawa K."/>
        </authorList>
    </citation>
    <scope>NUCLEOTIDE SEQUENCE [LARGE SCALE GENOMIC DNA]</scope>
</reference>
<organism evidence="3 4">
    <name type="scientific">Eumeta variegata</name>
    <name type="common">Bagworm moth</name>
    <name type="synonym">Eumeta japonica</name>
    <dbReference type="NCBI Taxonomy" id="151549"/>
    <lineage>
        <taxon>Eukaryota</taxon>
        <taxon>Metazoa</taxon>
        <taxon>Ecdysozoa</taxon>
        <taxon>Arthropoda</taxon>
        <taxon>Hexapoda</taxon>
        <taxon>Insecta</taxon>
        <taxon>Pterygota</taxon>
        <taxon>Neoptera</taxon>
        <taxon>Endopterygota</taxon>
        <taxon>Lepidoptera</taxon>
        <taxon>Glossata</taxon>
        <taxon>Ditrysia</taxon>
        <taxon>Tineoidea</taxon>
        <taxon>Psychidae</taxon>
        <taxon>Oiketicinae</taxon>
        <taxon>Eumeta</taxon>
    </lineage>
</organism>
<keyword evidence="2" id="KW-0472">Membrane</keyword>
<feature type="transmembrane region" description="Helical" evidence="2">
    <location>
        <begin position="227"/>
        <end position="246"/>
    </location>
</feature>
<proteinExistence type="predicted"/>
<comment type="caution">
    <text evidence="3">The sequence shown here is derived from an EMBL/GenBank/DDBJ whole genome shotgun (WGS) entry which is preliminary data.</text>
</comment>
<dbReference type="AlphaFoldDB" id="A0A4C1W776"/>
<accession>A0A4C1W776</accession>
<keyword evidence="2" id="KW-1133">Transmembrane helix</keyword>
<feature type="region of interest" description="Disordered" evidence="1">
    <location>
        <begin position="129"/>
        <end position="171"/>
    </location>
</feature>
<evidence type="ECO:0000256" key="1">
    <source>
        <dbReference type="SAM" id="MobiDB-lite"/>
    </source>
</evidence>
<feature type="compositionally biased region" description="Basic and acidic residues" evidence="1">
    <location>
        <begin position="129"/>
        <end position="139"/>
    </location>
</feature>
<keyword evidence="4" id="KW-1185">Reference proteome</keyword>
<evidence type="ECO:0000313" key="3">
    <source>
        <dbReference type="EMBL" id="GBP46024.1"/>
    </source>
</evidence>
<evidence type="ECO:0000256" key="2">
    <source>
        <dbReference type="SAM" id="Phobius"/>
    </source>
</evidence>
<protein>
    <submittedName>
        <fullName evidence="3">Uncharacterized protein</fullName>
    </submittedName>
</protein>
<name>A0A4C1W776_EUMVA</name>
<dbReference type="Proteomes" id="UP000299102">
    <property type="component" value="Unassembled WGS sequence"/>
</dbReference>
<evidence type="ECO:0000313" key="4">
    <source>
        <dbReference type="Proteomes" id="UP000299102"/>
    </source>
</evidence>
<keyword evidence="2" id="KW-0812">Transmembrane</keyword>
<dbReference type="EMBL" id="BGZK01000475">
    <property type="protein sequence ID" value="GBP46024.1"/>
    <property type="molecule type" value="Genomic_DNA"/>
</dbReference>
<gene>
    <name evidence="3" type="ORF">EVAR_24217_1</name>
</gene>
<sequence length="268" mass="29602">MSSLKTNACPRPPLEVFYGGCRLSSRIGKCSPGRQTPTHIFLQFENAPLARRRPINPLSINEAGARPLPTNLRARLYKTFVASHLNAGANCHNAQIAGACAGVALHGVTQTVGVNRPLVSERDRVPRLIHDPGGRERQRGAPAPPAPPVAAYSGRTGNALKRDTSADTPHLTRRHRHRMFMYNKTQRVPVDHYRCAILERATRTRTYLMKRTSGGGRARRGLARINLAVPAVRALIAFGLGFYLPICRECRRFKCKSDDNGRPPKPPL</sequence>